<gene>
    <name evidence="2" type="ORF">ENM88_02570</name>
    <name evidence="1" type="ORF">ENP77_03565</name>
</gene>
<reference evidence="1" key="1">
    <citation type="journal article" date="2020" name="mSystems">
        <title>Genome- and Community-Level Interaction Insights into Carbon Utilization and Element Cycling Functions of Hydrothermarchaeota in Hydrothermal Sediment.</title>
        <authorList>
            <person name="Zhou Z."/>
            <person name="Liu Y."/>
            <person name="Xu W."/>
            <person name="Pan J."/>
            <person name="Luo Z.H."/>
            <person name="Li M."/>
        </authorList>
    </citation>
    <scope>NUCLEOTIDE SEQUENCE [LARGE SCALE GENOMIC DNA]</scope>
    <source>
        <strain evidence="2">SpSt-1125</strain>
        <strain evidence="1">SpSt-25</strain>
    </source>
</reference>
<sequence>MSSYATLRKRFLRLLRLSCPRRKDSLVVVTLNNPQSYLLLKLVLDVERFFEAEIVNLHIGPHKAPEIEELTRACSRRVHALQQPSTLTGLKLVVYEAYKDMPGALYVLPFTAEEVYCYVLGEIMLGDLSGLILDREARVAYPLATTSLAEIEELALISERGVRLLNPLCQKLVKELRTRIEPQAVSWLYLRTFVKRCNR</sequence>
<name>A0A7C1NYC9_THEPE</name>
<protein>
    <submittedName>
        <fullName evidence="1">Uncharacterized protein</fullName>
    </submittedName>
</protein>
<proteinExistence type="predicted"/>
<accession>A0A7C1NYC9</accession>
<evidence type="ECO:0000313" key="2">
    <source>
        <dbReference type="EMBL" id="HHP04621.1"/>
    </source>
</evidence>
<comment type="caution">
    <text evidence="1">The sequence shown here is derived from an EMBL/GenBank/DDBJ whole genome shotgun (WGS) entry which is preliminary data.</text>
</comment>
<dbReference type="AlphaFoldDB" id="A0A7C1NYC9"/>
<organism evidence="1">
    <name type="scientific">Thermofilum pendens</name>
    <dbReference type="NCBI Taxonomy" id="2269"/>
    <lineage>
        <taxon>Archaea</taxon>
        <taxon>Thermoproteota</taxon>
        <taxon>Thermoprotei</taxon>
        <taxon>Thermofilales</taxon>
        <taxon>Thermofilaceae</taxon>
        <taxon>Thermofilum</taxon>
    </lineage>
</organism>
<dbReference type="EMBL" id="DRZM01000089">
    <property type="protein sequence ID" value="HHP04621.1"/>
    <property type="molecule type" value="Genomic_DNA"/>
</dbReference>
<evidence type="ECO:0000313" key="1">
    <source>
        <dbReference type="EMBL" id="HEB48853.1"/>
    </source>
</evidence>
<dbReference type="EMBL" id="DSKP01000125">
    <property type="protein sequence ID" value="HEB48853.1"/>
    <property type="molecule type" value="Genomic_DNA"/>
</dbReference>